<dbReference type="STRING" id="60175.A0A1V6Z7R1"/>
<dbReference type="PANTHER" id="PTHR42973:SF17">
    <property type="entry name" value="OXIDASE, PUTATIVE (AFU_ORTHOLOGUE AFUA_6G14340)-RELATED"/>
    <property type="match status" value="1"/>
</dbReference>
<gene>
    <name evidence="8" type="ORF">PENNAL_c0002G04903</name>
</gene>
<feature type="compositionally biased region" description="Polar residues" evidence="5">
    <location>
        <begin position="470"/>
        <end position="483"/>
    </location>
</feature>
<keyword evidence="6" id="KW-0732">Signal</keyword>
<comment type="similarity">
    <text evidence="1">Belongs to the oxygen-dependent FAD-linked oxidoreductase family.</text>
</comment>
<dbReference type="InterPro" id="IPR016169">
    <property type="entry name" value="FAD-bd_PCMH_sub2"/>
</dbReference>
<dbReference type="InterPro" id="IPR006094">
    <property type="entry name" value="Oxid_FAD_bind_N"/>
</dbReference>
<dbReference type="PROSITE" id="PS51387">
    <property type="entry name" value="FAD_PCMH"/>
    <property type="match status" value="1"/>
</dbReference>
<organism evidence="8 9">
    <name type="scientific">Penicillium nalgiovense</name>
    <dbReference type="NCBI Taxonomy" id="60175"/>
    <lineage>
        <taxon>Eukaryota</taxon>
        <taxon>Fungi</taxon>
        <taxon>Dikarya</taxon>
        <taxon>Ascomycota</taxon>
        <taxon>Pezizomycotina</taxon>
        <taxon>Eurotiomycetes</taxon>
        <taxon>Eurotiomycetidae</taxon>
        <taxon>Eurotiales</taxon>
        <taxon>Aspergillaceae</taxon>
        <taxon>Penicillium</taxon>
    </lineage>
</organism>
<reference evidence="9" key="1">
    <citation type="journal article" date="2017" name="Nat. Microbiol.">
        <title>Global analysis of biosynthetic gene clusters reveals vast potential of secondary metabolite production in Penicillium species.</title>
        <authorList>
            <person name="Nielsen J.C."/>
            <person name="Grijseels S."/>
            <person name="Prigent S."/>
            <person name="Ji B."/>
            <person name="Dainat J."/>
            <person name="Nielsen K.F."/>
            <person name="Frisvad J.C."/>
            <person name="Workman M."/>
            <person name="Nielsen J."/>
        </authorList>
    </citation>
    <scope>NUCLEOTIDE SEQUENCE [LARGE SCALE GENOMIC DNA]</scope>
    <source>
        <strain evidence="9">IBT 13039</strain>
    </source>
</reference>
<dbReference type="Proteomes" id="UP000191691">
    <property type="component" value="Unassembled WGS sequence"/>
</dbReference>
<dbReference type="InterPro" id="IPR012951">
    <property type="entry name" value="BBE"/>
</dbReference>
<evidence type="ECO:0000313" key="9">
    <source>
        <dbReference type="Proteomes" id="UP000191691"/>
    </source>
</evidence>
<evidence type="ECO:0000256" key="2">
    <source>
        <dbReference type="ARBA" id="ARBA00022630"/>
    </source>
</evidence>
<dbReference type="InterPro" id="IPR016166">
    <property type="entry name" value="FAD-bd_PCMH"/>
</dbReference>
<evidence type="ECO:0000313" key="8">
    <source>
        <dbReference type="EMBL" id="OQE95548.1"/>
    </source>
</evidence>
<feature type="domain" description="FAD-binding PCMH-type" evidence="7">
    <location>
        <begin position="57"/>
        <end position="230"/>
    </location>
</feature>
<keyword evidence="4" id="KW-0560">Oxidoreductase</keyword>
<keyword evidence="3" id="KW-0274">FAD</keyword>
<proteinExistence type="inferred from homology"/>
<dbReference type="Gene3D" id="3.40.462.20">
    <property type="match status" value="1"/>
</dbReference>
<evidence type="ECO:0000256" key="5">
    <source>
        <dbReference type="SAM" id="MobiDB-lite"/>
    </source>
</evidence>
<dbReference type="EMBL" id="MOOB01000002">
    <property type="protein sequence ID" value="OQE95548.1"/>
    <property type="molecule type" value="Genomic_DNA"/>
</dbReference>
<accession>A0A1V6Z7R1</accession>
<evidence type="ECO:0000256" key="4">
    <source>
        <dbReference type="ARBA" id="ARBA00023002"/>
    </source>
</evidence>
<dbReference type="GO" id="GO:0071949">
    <property type="term" value="F:FAD binding"/>
    <property type="evidence" value="ECO:0007669"/>
    <property type="project" value="InterPro"/>
</dbReference>
<evidence type="ECO:0000259" key="7">
    <source>
        <dbReference type="PROSITE" id="PS51387"/>
    </source>
</evidence>
<dbReference type="Pfam" id="PF01565">
    <property type="entry name" value="FAD_binding_4"/>
    <property type="match status" value="1"/>
</dbReference>
<feature type="chain" id="PRO_5012393111" description="FAD-binding PCMH-type domain-containing protein" evidence="6">
    <location>
        <begin position="19"/>
        <end position="489"/>
    </location>
</feature>
<dbReference type="SUPFAM" id="SSF56176">
    <property type="entry name" value="FAD-binding/transporter-associated domain-like"/>
    <property type="match status" value="1"/>
</dbReference>
<evidence type="ECO:0000256" key="1">
    <source>
        <dbReference type="ARBA" id="ARBA00005466"/>
    </source>
</evidence>
<evidence type="ECO:0000256" key="6">
    <source>
        <dbReference type="SAM" id="SignalP"/>
    </source>
</evidence>
<dbReference type="GO" id="GO:0016491">
    <property type="term" value="F:oxidoreductase activity"/>
    <property type="evidence" value="ECO:0007669"/>
    <property type="project" value="UniProtKB-KW"/>
</dbReference>
<comment type="caution">
    <text evidence="8">The sequence shown here is derived from an EMBL/GenBank/DDBJ whole genome shotgun (WGS) entry which is preliminary data.</text>
</comment>
<feature type="signal peptide" evidence="6">
    <location>
        <begin position="1"/>
        <end position="18"/>
    </location>
</feature>
<dbReference type="Gene3D" id="3.30.465.10">
    <property type="match status" value="1"/>
</dbReference>
<dbReference type="Pfam" id="PF08031">
    <property type="entry name" value="BBE"/>
    <property type="match status" value="1"/>
</dbReference>
<keyword evidence="2" id="KW-0285">Flavoprotein</keyword>
<protein>
    <recommendedName>
        <fullName evidence="7">FAD-binding PCMH-type domain-containing protein</fullName>
    </recommendedName>
</protein>
<dbReference type="OMA" id="QPDEIWS"/>
<sequence length="489" mass="52974">MILKLLVMAVVAPSAALAASHEALRSCFENVLTDRGSFAFAGDLFYDRIVNRYNLNIPVTPAALAFPTSSQQVADIVKCAADNGYPVQARSGGHSYGNYGLGGTDGAVAINLKHLKHFSMDNTTWQATIGAGSLLSDVTQRLYHAGGRAMSHGICPQVGSGGHFTIGGLGPTSRQFGASIDHVMEVEVVLANSSIVRASDTKNQDLFWAIKGAASGYGIVTEFKVRTEPEPGTAVQYTYSMEIGNPKKQAALFKSWQAFVSDPALTRKMASTLTVLENSMAISGTFFGTKEEYNSLNLSNKFPGANGDALIFDDWLGLVAHWAEDLILGLAAGIPTNFYAKSTSWTPQTLMTPETIDKMFDYIGAVDKGTLSWFLLFDFQGGYINDIPTNATAYAHRDVLIWLQSYTINLLGHVSQAQINFLNGLHKIVTNGDLPITAYPGYVDPLMPNAPEAYWGTNLPRLQQIKEQVDPNNVFRNPQSPSSAKKEPL</sequence>
<keyword evidence="9" id="KW-1185">Reference proteome</keyword>
<feature type="region of interest" description="Disordered" evidence="5">
    <location>
        <begin position="469"/>
        <end position="489"/>
    </location>
</feature>
<dbReference type="AlphaFoldDB" id="A0A1V6Z7R1"/>
<dbReference type="InterPro" id="IPR050416">
    <property type="entry name" value="FAD-linked_Oxidoreductase"/>
</dbReference>
<dbReference type="InterPro" id="IPR036318">
    <property type="entry name" value="FAD-bd_PCMH-like_sf"/>
</dbReference>
<dbReference type="PANTHER" id="PTHR42973">
    <property type="entry name" value="BINDING OXIDOREDUCTASE, PUTATIVE (AFU_ORTHOLOGUE AFUA_1G17690)-RELATED"/>
    <property type="match status" value="1"/>
</dbReference>
<evidence type="ECO:0000256" key="3">
    <source>
        <dbReference type="ARBA" id="ARBA00022827"/>
    </source>
</evidence>
<name>A0A1V6Z7R1_PENNA</name>